<keyword evidence="2" id="KW-1185">Reference proteome</keyword>
<reference evidence="2" key="1">
    <citation type="submission" date="2016-10" db="EMBL/GenBank/DDBJ databases">
        <authorList>
            <person name="Varghese N."/>
            <person name="Submissions S."/>
        </authorList>
    </citation>
    <scope>NUCLEOTIDE SEQUENCE [LARGE SCALE GENOMIC DNA]</scope>
    <source>
        <strain evidence="2">CGMCC 1.12402</strain>
    </source>
</reference>
<dbReference type="Proteomes" id="UP000199437">
    <property type="component" value="Unassembled WGS sequence"/>
</dbReference>
<proteinExistence type="predicted"/>
<sequence length="201" mass="23146">MAQDFPQSQWYEGSVTLDDGKTKNGVIKYDLDANSIQIAINSKIETYHASQFYTFSIIMQEDKLKRDFYVLPFKNSAGYERPTIFELIAEGTKSLLAREYIATTTSSAGSYSGYSRYGYRYPYYNPSPMGNTTRRYLAFRLFLADDQGNVVALNSKKSDVIEELGNHQKELKRFVKHEKLKVDRVADMAKLVQYFNTLENL</sequence>
<organism evidence="1 2">
    <name type="scientific">Roseivirga pacifica</name>
    <dbReference type="NCBI Taxonomy" id="1267423"/>
    <lineage>
        <taxon>Bacteria</taxon>
        <taxon>Pseudomonadati</taxon>
        <taxon>Bacteroidota</taxon>
        <taxon>Cytophagia</taxon>
        <taxon>Cytophagales</taxon>
        <taxon>Roseivirgaceae</taxon>
        <taxon>Roseivirga</taxon>
    </lineage>
</organism>
<accession>A0A1I0R7R1</accession>
<dbReference type="EMBL" id="FOIR01000003">
    <property type="protein sequence ID" value="SEW36748.1"/>
    <property type="molecule type" value="Genomic_DNA"/>
</dbReference>
<name>A0A1I0R7R1_9BACT</name>
<dbReference type="STRING" id="1267423.SAMN05216290_3214"/>
<protein>
    <submittedName>
        <fullName evidence="1">Uncharacterized protein</fullName>
    </submittedName>
</protein>
<evidence type="ECO:0000313" key="2">
    <source>
        <dbReference type="Proteomes" id="UP000199437"/>
    </source>
</evidence>
<dbReference type="AlphaFoldDB" id="A0A1I0R7R1"/>
<evidence type="ECO:0000313" key="1">
    <source>
        <dbReference type="EMBL" id="SEW36748.1"/>
    </source>
</evidence>
<gene>
    <name evidence="1" type="ORF">SAMN05216290_3214</name>
</gene>